<dbReference type="EMBL" id="SRYV01000003">
    <property type="protein sequence ID" value="TGY16841.1"/>
    <property type="molecule type" value="Genomic_DNA"/>
</dbReference>
<dbReference type="Proteomes" id="UP000309117">
    <property type="component" value="Unassembled WGS sequence"/>
</dbReference>
<evidence type="ECO:0000313" key="1">
    <source>
        <dbReference type="EMBL" id="TGY16841.1"/>
    </source>
</evidence>
<dbReference type="EC" id="5.1.3.32" evidence="1"/>
<proteinExistence type="predicted"/>
<reference evidence="1 2" key="1">
    <citation type="submission" date="2019-04" db="EMBL/GenBank/DDBJ databases">
        <title>Microbes associate with the intestines of laboratory mice.</title>
        <authorList>
            <person name="Navarre W."/>
            <person name="Wong E."/>
            <person name="Huang K."/>
            <person name="Tropini C."/>
            <person name="Ng K."/>
            <person name="Yu B."/>
        </authorList>
    </citation>
    <scope>NUCLEOTIDE SEQUENCE [LARGE SCALE GENOMIC DNA]</scope>
    <source>
        <strain evidence="1 2">NM61_E11</strain>
    </source>
</reference>
<protein>
    <submittedName>
        <fullName evidence="1">L-rhamnose mutarotase</fullName>
        <ecNumber evidence="1">5.1.3.32</ecNumber>
    </submittedName>
</protein>
<organism evidence="1 2">
    <name type="scientific">Lactobacillus intestinalis</name>
    <dbReference type="NCBI Taxonomy" id="151781"/>
    <lineage>
        <taxon>Bacteria</taxon>
        <taxon>Bacillati</taxon>
        <taxon>Bacillota</taxon>
        <taxon>Bacilli</taxon>
        <taxon>Lactobacillales</taxon>
        <taxon>Lactobacillaceae</taxon>
        <taxon>Lactobacillus</taxon>
    </lineage>
</organism>
<dbReference type="AlphaFoldDB" id="A0A4S2BQ60"/>
<gene>
    <name evidence="1" type="ORF">E5351_02285</name>
</gene>
<dbReference type="GO" id="GO:0062192">
    <property type="term" value="F:L-rhamnose mutarotase activity"/>
    <property type="evidence" value="ECO:0007669"/>
    <property type="project" value="UniProtKB-EC"/>
</dbReference>
<evidence type="ECO:0000313" key="2">
    <source>
        <dbReference type="Proteomes" id="UP000309117"/>
    </source>
</evidence>
<keyword evidence="1" id="KW-0413">Isomerase</keyword>
<comment type="caution">
    <text evidence="1">The sequence shown here is derived from an EMBL/GenBank/DDBJ whole genome shotgun (WGS) entry which is preliminary data.</text>
</comment>
<sequence length="105" mass="12382">MIIMELGKVAQVNLDLVDNIDNWNFDKLKCAKLQEVGIEKSIIYLDKKSSQLFITLDVRDFKSYQKLSTQYQNAWWSHLEPLPSIDGKSLLDYTWHEVFKIEDDE</sequence>
<accession>A0A4S2BQ60</accession>
<name>A0A4S2BQ60_9LACO</name>